<feature type="region of interest" description="Disordered" evidence="1">
    <location>
        <begin position="32"/>
        <end position="65"/>
    </location>
</feature>
<evidence type="ECO:0000256" key="1">
    <source>
        <dbReference type="SAM" id="MobiDB-lite"/>
    </source>
</evidence>
<keyword evidence="2" id="KW-0732">Signal</keyword>
<sequence>MSVLGYPTFFIFAALIICGTTLEATHGAVSSSALTPSLRRRTQQHQRQLPDHTDDPNVWGVQSGPATGDSDAGGMIYDMKHDSLVLVGTTHDADFFHSGDNPNSVDCFIATVQLPPVVDEIAEREAGNASDTNLLQPTWEFTALHRVATNNLLDRCDLVTAQQGDFRKRYFSAGTLAVRTDTNQQARAVHPFMMELNLAFFDGVNEETSVTTSNQFKVLDEPIDVGNNPLLLPINNDIILPSASTSDRQFVYLATIDRVLVTTQVDTQVRPVFRLDLGISKFLTTDNPDDPFSKVWSRIYPTSIVEMRNDGVPHVTSGLFHPVPGMPPGLSDVEIAQSLIEEEMEQLEQPHNREEEMDLHWHEYGYDAVLITGLELIQTEEEADQYLLIAGSAPGTQEAIDSANSNQTLSGHPFLNGRATHISDWDGFVAKVRADNGQTLRPPDQGTNSRPVPNTWSFKLASQPRRNDFIQSICTAKVHPILNPYIHNVAYVVGTTQGKLAGDRNGGAVIIKLDLQTMNAYWKRQIPGFNVQGLSCQVLVDVPSYGTTIEAESRDLLYVAGEVHGHMTVELADGRQVNTDGHGETDIWVAQMRASDGKINWLHQIGTSNQDRLAKNVNNPMLTEGRQEVSMGQTGSGKGALALDRHGNAIVYGTTTGSLARSKDPGDRIRDIFVLRLHRDDGSFRAILPPPNYVEESPISTSGGTSTPAPTPNAASSISRTSRGGGDSMITDLCCD</sequence>
<organism evidence="3 4">
    <name type="scientific">Seminavis robusta</name>
    <dbReference type="NCBI Taxonomy" id="568900"/>
    <lineage>
        <taxon>Eukaryota</taxon>
        <taxon>Sar</taxon>
        <taxon>Stramenopiles</taxon>
        <taxon>Ochrophyta</taxon>
        <taxon>Bacillariophyta</taxon>
        <taxon>Bacillariophyceae</taxon>
        <taxon>Bacillariophycidae</taxon>
        <taxon>Naviculales</taxon>
        <taxon>Naviculaceae</taxon>
        <taxon>Seminavis</taxon>
    </lineage>
</organism>
<protein>
    <submittedName>
        <fullName evidence="3">Uncharacterized protein</fullName>
    </submittedName>
</protein>
<gene>
    <name evidence="3" type="ORF">SEMRO_343_G121880.1</name>
</gene>
<feature type="compositionally biased region" description="Low complexity" evidence="1">
    <location>
        <begin position="697"/>
        <end position="719"/>
    </location>
</feature>
<accession>A0A9N8HB10</accession>
<dbReference type="Proteomes" id="UP001153069">
    <property type="component" value="Unassembled WGS sequence"/>
</dbReference>
<feature type="signal peptide" evidence="2">
    <location>
        <begin position="1"/>
        <end position="24"/>
    </location>
</feature>
<reference evidence="3" key="1">
    <citation type="submission" date="2020-06" db="EMBL/GenBank/DDBJ databases">
        <authorList>
            <consortium name="Plant Systems Biology data submission"/>
        </authorList>
    </citation>
    <scope>NUCLEOTIDE SEQUENCE</scope>
    <source>
        <strain evidence="3">D6</strain>
    </source>
</reference>
<feature type="region of interest" description="Disordered" evidence="1">
    <location>
        <begin position="685"/>
        <end position="727"/>
    </location>
</feature>
<dbReference type="EMBL" id="CAICTM010000342">
    <property type="protein sequence ID" value="CAB9508328.1"/>
    <property type="molecule type" value="Genomic_DNA"/>
</dbReference>
<keyword evidence="4" id="KW-1185">Reference proteome</keyword>
<comment type="caution">
    <text evidence="3">The sequence shown here is derived from an EMBL/GenBank/DDBJ whole genome shotgun (WGS) entry which is preliminary data.</text>
</comment>
<evidence type="ECO:0000313" key="4">
    <source>
        <dbReference type="Proteomes" id="UP001153069"/>
    </source>
</evidence>
<proteinExistence type="predicted"/>
<name>A0A9N8HB10_9STRA</name>
<feature type="chain" id="PRO_5040512373" evidence="2">
    <location>
        <begin position="25"/>
        <end position="736"/>
    </location>
</feature>
<dbReference type="OrthoDB" id="48774at2759"/>
<dbReference type="AlphaFoldDB" id="A0A9N8HB10"/>
<evidence type="ECO:0000313" key="3">
    <source>
        <dbReference type="EMBL" id="CAB9508328.1"/>
    </source>
</evidence>
<evidence type="ECO:0000256" key="2">
    <source>
        <dbReference type="SAM" id="SignalP"/>
    </source>
</evidence>